<feature type="domain" description="Cytosol aminopeptidase" evidence="9">
    <location>
        <begin position="309"/>
        <end position="316"/>
    </location>
</feature>
<dbReference type="PRINTS" id="PR00481">
    <property type="entry name" value="LAMNOPPTDASE"/>
</dbReference>
<dbReference type="SUPFAM" id="SSF52949">
    <property type="entry name" value="Macro domain-like"/>
    <property type="match status" value="1"/>
</dbReference>
<comment type="function">
    <text evidence="6">Presumably involved in the processing and regular turnover of intracellular proteins. Catalyzes the removal of unsubstituted N-terminal amino acids from various peptides.</text>
</comment>
<reference evidence="10" key="1">
    <citation type="submission" date="2021-01" db="EMBL/GenBank/DDBJ databases">
        <title>Whole genome shotgun sequence of Acrocarpospora phusangensis NBRC 108782.</title>
        <authorList>
            <person name="Komaki H."/>
            <person name="Tamura T."/>
        </authorList>
    </citation>
    <scope>NUCLEOTIDE SEQUENCE</scope>
    <source>
        <strain evidence="10">NBRC 108782</strain>
    </source>
</reference>
<organism evidence="10 11">
    <name type="scientific">Acrocarpospora phusangensis</name>
    <dbReference type="NCBI Taxonomy" id="1070424"/>
    <lineage>
        <taxon>Bacteria</taxon>
        <taxon>Bacillati</taxon>
        <taxon>Actinomycetota</taxon>
        <taxon>Actinomycetes</taxon>
        <taxon>Streptosporangiales</taxon>
        <taxon>Streptosporangiaceae</taxon>
        <taxon>Acrocarpospora</taxon>
    </lineage>
</organism>
<evidence type="ECO:0000313" key="11">
    <source>
        <dbReference type="Proteomes" id="UP000640052"/>
    </source>
</evidence>
<dbReference type="GO" id="GO:0030145">
    <property type="term" value="F:manganese ion binding"/>
    <property type="evidence" value="ECO:0007669"/>
    <property type="project" value="InterPro"/>
</dbReference>
<dbReference type="EMBL" id="BOOA01000053">
    <property type="protein sequence ID" value="GIH27298.1"/>
    <property type="molecule type" value="Genomic_DNA"/>
</dbReference>
<keyword evidence="3" id="KW-0645">Protease</keyword>
<dbReference type="GO" id="GO:0006508">
    <property type="term" value="P:proteolysis"/>
    <property type="evidence" value="ECO:0007669"/>
    <property type="project" value="UniProtKB-KW"/>
</dbReference>
<dbReference type="PROSITE" id="PS00631">
    <property type="entry name" value="CYTOSOL_AP"/>
    <property type="match status" value="1"/>
</dbReference>
<evidence type="ECO:0000256" key="8">
    <source>
        <dbReference type="ARBA" id="ARBA00050061"/>
    </source>
</evidence>
<evidence type="ECO:0000256" key="1">
    <source>
        <dbReference type="ARBA" id="ARBA00009528"/>
    </source>
</evidence>
<evidence type="ECO:0000256" key="2">
    <source>
        <dbReference type="ARBA" id="ARBA00022438"/>
    </source>
</evidence>
<keyword evidence="4" id="KW-0378">Hydrolase</keyword>
<name>A0A919QGU7_9ACTN</name>
<dbReference type="InterPro" id="IPR000819">
    <property type="entry name" value="Peptidase_M17_C"/>
</dbReference>
<dbReference type="Gene3D" id="3.40.220.10">
    <property type="entry name" value="Leucine Aminopeptidase, subunit E, domain 1"/>
    <property type="match status" value="1"/>
</dbReference>
<dbReference type="AlphaFoldDB" id="A0A919QGU7"/>
<comment type="similarity">
    <text evidence="1">Belongs to the peptidase M17 family.</text>
</comment>
<dbReference type="InterPro" id="IPR011356">
    <property type="entry name" value="Leucine_aapep/pepB"/>
</dbReference>
<dbReference type="Pfam" id="PF02789">
    <property type="entry name" value="Peptidase_M17_N"/>
    <property type="match status" value="1"/>
</dbReference>
<dbReference type="Pfam" id="PF00883">
    <property type="entry name" value="Peptidase_M17"/>
    <property type="match status" value="1"/>
</dbReference>
<dbReference type="PANTHER" id="PTHR11963">
    <property type="entry name" value="LEUCINE AMINOPEPTIDASE-RELATED"/>
    <property type="match status" value="1"/>
</dbReference>
<protein>
    <recommendedName>
        <fullName evidence="7">Probable cytosol aminopeptidase</fullName>
    </recommendedName>
    <alternativeName>
        <fullName evidence="8">Leucine aminopeptidase</fullName>
    </alternativeName>
    <alternativeName>
        <fullName evidence="5">Leucyl aminopeptidase</fullName>
    </alternativeName>
</protein>
<keyword evidence="11" id="KW-1185">Reference proteome</keyword>
<evidence type="ECO:0000313" key="10">
    <source>
        <dbReference type="EMBL" id="GIH27298.1"/>
    </source>
</evidence>
<sequence length="455" mass="47027">MPINTRLTVAPHAAADAEFLAVPFGPGLDPAIELPIPLPALLAHYQVKGEPGEVLELPVPHGDGVRRILLYGIGDDLRKAGAALGGRAKGRTSLTIVLPPDGDLASLVESALLATYGFTIGEPKTKAVEEIVFVGGDAAAIRRGAASARATAIARDLVNTPSSIKTPGWLAAQAVEIGAAAGVTVRVDTELTAFGGIRAVGQGSVNPPCLVEMSYRPASYDRHVVLAGKGITFDSGGLSLKTSEGMKTMKTDMAGGAAVIAAMGALAEFDVPVRVTGLIACAENAFSGSAQRPSDVIVQYGGRTVEVLNTDAEGRLVLADALAYADAELDPDALVDIATLTGAARVALGSGIGALYANDEDLAAQLLAASERTGDRLWRMPLIDDYLSDLESDVADLSNVDRRMSGAAGSVAAALFLREFVGKRAWAHLDIAGPARAEKGGTGFGVRMLLDWLSR</sequence>
<gene>
    <name evidence="10" type="primary">pepA_1</name>
    <name evidence="10" type="ORF">Aph01nite_56080</name>
</gene>
<accession>A0A919QGU7</accession>
<dbReference type="Proteomes" id="UP000640052">
    <property type="component" value="Unassembled WGS sequence"/>
</dbReference>
<evidence type="ECO:0000256" key="7">
    <source>
        <dbReference type="ARBA" id="ARBA00050021"/>
    </source>
</evidence>
<comment type="caution">
    <text evidence="10">The sequence shown here is derived from an EMBL/GenBank/DDBJ whole genome shotgun (WGS) entry which is preliminary data.</text>
</comment>
<dbReference type="GO" id="GO:0005737">
    <property type="term" value="C:cytoplasm"/>
    <property type="evidence" value="ECO:0007669"/>
    <property type="project" value="InterPro"/>
</dbReference>
<dbReference type="InterPro" id="IPR008283">
    <property type="entry name" value="Peptidase_M17_N"/>
</dbReference>
<evidence type="ECO:0000256" key="3">
    <source>
        <dbReference type="ARBA" id="ARBA00022670"/>
    </source>
</evidence>
<dbReference type="CDD" id="cd00433">
    <property type="entry name" value="Peptidase_M17"/>
    <property type="match status" value="1"/>
</dbReference>
<dbReference type="InterPro" id="IPR043472">
    <property type="entry name" value="Macro_dom-like"/>
</dbReference>
<dbReference type="SUPFAM" id="SSF53187">
    <property type="entry name" value="Zn-dependent exopeptidases"/>
    <property type="match status" value="1"/>
</dbReference>
<keyword evidence="2 10" id="KW-0031">Aminopeptidase</keyword>
<evidence type="ECO:0000259" key="9">
    <source>
        <dbReference type="PROSITE" id="PS00631"/>
    </source>
</evidence>
<dbReference type="GO" id="GO:0070006">
    <property type="term" value="F:metalloaminopeptidase activity"/>
    <property type="evidence" value="ECO:0007669"/>
    <property type="project" value="InterPro"/>
</dbReference>
<dbReference type="PANTHER" id="PTHR11963:SF20">
    <property type="entry name" value="PEPTIDASE B"/>
    <property type="match status" value="1"/>
</dbReference>
<evidence type="ECO:0000256" key="4">
    <source>
        <dbReference type="ARBA" id="ARBA00022801"/>
    </source>
</evidence>
<dbReference type="Gene3D" id="3.40.630.10">
    <property type="entry name" value="Zn peptidases"/>
    <property type="match status" value="1"/>
</dbReference>
<evidence type="ECO:0000256" key="5">
    <source>
        <dbReference type="ARBA" id="ARBA00033172"/>
    </source>
</evidence>
<evidence type="ECO:0000256" key="6">
    <source>
        <dbReference type="ARBA" id="ARBA00049972"/>
    </source>
</evidence>
<proteinExistence type="inferred from homology"/>
<dbReference type="RefSeq" id="WP_239162018.1">
    <property type="nucleotide sequence ID" value="NZ_BOOA01000053.1"/>
</dbReference>